<dbReference type="AlphaFoldDB" id="A0A2T6C5M8"/>
<dbReference type="RefSeq" id="WP_108112984.1">
    <property type="nucleotide sequence ID" value="NZ_QBKT01000001.1"/>
</dbReference>
<dbReference type="SUPFAM" id="SSF52266">
    <property type="entry name" value="SGNH hydrolase"/>
    <property type="match status" value="1"/>
</dbReference>
<keyword evidence="3" id="KW-1185">Reference proteome</keyword>
<dbReference type="Gene3D" id="3.40.50.1110">
    <property type="entry name" value="SGNH hydrolase"/>
    <property type="match status" value="1"/>
</dbReference>
<gene>
    <name evidence="2" type="ORF">C8N46_101196</name>
</gene>
<proteinExistence type="predicted"/>
<dbReference type="EMBL" id="QBKT01000001">
    <property type="protein sequence ID" value="PTX63595.1"/>
    <property type="molecule type" value="Genomic_DNA"/>
</dbReference>
<dbReference type="Proteomes" id="UP000244090">
    <property type="component" value="Unassembled WGS sequence"/>
</dbReference>
<protein>
    <submittedName>
        <fullName evidence="2">Lysophospholipase L1-like esterase</fullName>
    </submittedName>
</protein>
<feature type="domain" description="SGNH hydrolase-type esterase" evidence="1">
    <location>
        <begin position="55"/>
        <end position="240"/>
    </location>
</feature>
<organism evidence="2 3">
    <name type="scientific">Kordia periserrulae</name>
    <dbReference type="NCBI Taxonomy" id="701523"/>
    <lineage>
        <taxon>Bacteria</taxon>
        <taxon>Pseudomonadati</taxon>
        <taxon>Bacteroidota</taxon>
        <taxon>Flavobacteriia</taxon>
        <taxon>Flavobacteriales</taxon>
        <taxon>Flavobacteriaceae</taxon>
        <taxon>Kordia</taxon>
    </lineage>
</organism>
<evidence type="ECO:0000313" key="2">
    <source>
        <dbReference type="EMBL" id="PTX63595.1"/>
    </source>
</evidence>
<dbReference type="GO" id="GO:0004622">
    <property type="term" value="F:phosphatidylcholine lysophospholipase activity"/>
    <property type="evidence" value="ECO:0007669"/>
    <property type="project" value="TreeGrafter"/>
</dbReference>
<comment type="caution">
    <text evidence="2">The sequence shown here is derived from an EMBL/GenBank/DDBJ whole genome shotgun (WGS) entry which is preliminary data.</text>
</comment>
<dbReference type="InterPro" id="IPR051532">
    <property type="entry name" value="Ester_Hydrolysis_Enzymes"/>
</dbReference>
<evidence type="ECO:0000259" key="1">
    <source>
        <dbReference type="Pfam" id="PF13472"/>
    </source>
</evidence>
<dbReference type="PANTHER" id="PTHR30383">
    <property type="entry name" value="THIOESTERASE 1/PROTEASE 1/LYSOPHOSPHOLIPASE L1"/>
    <property type="match status" value="1"/>
</dbReference>
<sequence length="263" mass="29358">MNIKYMLGAMISIPLLPILYFQGKKIERTIPKLPEATDVEGMSAVENTQSFQIVAIGESTIAGVGANSHATGFIGTLANELSAQIPATISWKVYAKSGYTAKCVTQKIIPTIEDQNVDIIVIGLGGNDSFALRTPKRWKKDINDLIINIRSKYPKTPIVFTNMPPIKEFTAFTGTFKFVIGNLVLHLGKELEKIVKHHENVYFNARNLEYDDLINRMNLDAAPEDFFSDGVHPSELAYQVWAKDMAEFMVENVNFKRKSILAS</sequence>
<name>A0A2T6C5M8_9FLAO</name>
<reference evidence="2 3" key="1">
    <citation type="submission" date="2018-04" db="EMBL/GenBank/DDBJ databases">
        <title>Genomic Encyclopedia of Archaeal and Bacterial Type Strains, Phase II (KMG-II): from individual species to whole genera.</title>
        <authorList>
            <person name="Goeker M."/>
        </authorList>
    </citation>
    <scope>NUCLEOTIDE SEQUENCE [LARGE SCALE GENOMIC DNA]</scope>
    <source>
        <strain evidence="2 3">DSM 25731</strain>
    </source>
</reference>
<dbReference type="CDD" id="cd01836">
    <property type="entry name" value="FeeA_FeeB_like"/>
    <property type="match status" value="1"/>
</dbReference>
<accession>A0A2T6C5M8</accession>
<dbReference type="OrthoDB" id="2810666at2"/>
<dbReference type="InterPro" id="IPR036514">
    <property type="entry name" value="SGNH_hydro_sf"/>
</dbReference>
<dbReference type="InterPro" id="IPR013830">
    <property type="entry name" value="SGNH_hydro"/>
</dbReference>
<evidence type="ECO:0000313" key="3">
    <source>
        <dbReference type="Proteomes" id="UP000244090"/>
    </source>
</evidence>
<dbReference type="PANTHER" id="PTHR30383:SF5">
    <property type="entry name" value="SGNH HYDROLASE-TYPE ESTERASE DOMAIN-CONTAINING PROTEIN"/>
    <property type="match status" value="1"/>
</dbReference>
<dbReference type="Pfam" id="PF13472">
    <property type="entry name" value="Lipase_GDSL_2"/>
    <property type="match status" value="1"/>
</dbReference>